<name>A0A918GYL0_9ACTN</name>
<comment type="caution">
    <text evidence="1">The sequence shown here is derived from an EMBL/GenBank/DDBJ whole genome shotgun (WGS) entry which is preliminary data.</text>
</comment>
<dbReference type="RefSeq" id="WP_189199657.1">
    <property type="nucleotide sequence ID" value="NZ_BMQQ01000001.1"/>
</dbReference>
<organism evidence="1 2">
    <name type="scientific">Streptomyces purpureus</name>
    <dbReference type="NCBI Taxonomy" id="1951"/>
    <lineage>
        <taxon>Bacteria</taxon>
        <taxon>Bacillati</taxon>
        <taxon>Actinomycetota</taxon>
        <taxon>Actinomycetes</taxon>
        <taxon>Kitasatosporales</taxon>
        <taxon>Streptomycetaceae</taxon>
        <taxon>Streptomyces</taxon>
    </lineage>
</organism>
<accession>A0A918GYL0</accession>
<protein>
    <recommendedName>
        <fullName evidence="3">Nucleotidyltransferase</fullName>
    </recommendedName>
</protein>
<dbReference type="EMBL" id="BMQQ01000001">
    <property type="protein sequence ID" value="GGT16024.1"/>
    <property type="molecule type" value="Genomic_DNA"/>
</dbReference>
<proteinExistence type="predicted"/>
<sequence length="254" mass="27014">MKASDIASLPAYLAGAFADVTAASVALSGSLSRGDARIAGGRVLSDLDLIPVVDSADDVTLARKQLEPVLRDLADHYAVTCTAAITLRENFLRARHAGYVTSMRTRPFLCDPLGLQEQLDSRADVAGGGDELLPWLAQPVTYYLAKAGATRPGENLAKAALAARRLVGAAAPGREAELLGPEHGEPRAEVCLRALRAVAVTHRLTLLPSSREFLARRSGTHDPEETFHAVRDRAFLENQGLPFAQSAMAARPSA</sequence>
<evidence type="ECO:0008006" key="3">
    <source>
        <dbReference type="Google" id="ProtNLM"/>
    </source>
</evidence>
<gene>
    <name evidence="1" type="ORF">GCM10014713_06140</name>
</gene>
<evidence type="ECO:0000313" key="1">
    <source>
        <dbReference type="EMBL" id="GGT16024.1"/>
    </source>
</evidence>
<dbReference type="Proteomes" id="UP000619486">
    <property type="component" value="Unassembled WGS sequence"/>
</dbReference>
<reference evidence="1" key="1">
    <citation type="journal article" date="2014" name="Int. J. Syst. Evol. Microbiol.">
        <title>Complete genome sequence of Corynebacterium casei LMG S-19264T (=DSM 44701T), isolated from a smear-ripened cheese.</title>
        <authorList>
            <consortium name="US DOE Joint Genome Institute (JGI-PGF)"/>
            <person name="Walter F."/>
            <person name="Albersmeier A."/>
            <person name="Kalinowski J."/>
            <person name="Ruckert C."/>
        </authorList>
    </citation>
    <scope>NUCLEOTIDE SEQUENCE</scope>
    <source>
        <strain evidence="1">JCM 3172</strain>
    </source>
</reference>
<evidence type="ECO:0000313" key="2">
    <source>
        <dbReference type="Proteomes" id="UP000619486"/>
    </source>
</evidence>
<keyword evidence="2" id="KW-1185">Reference proteome</keyword>
<reference evidence="1" key="2">
    <citation type="submission" date="2020-09" db="EMBL/GenBank/DDBJ databases">
        <authorList>
            <person name="Sun Q."/>
            <person name="Ohkuma M."/>
        </authorList>
    </citation>
    <scope>NUCLEOTIDE SEQUENCE</scope>
    <source>
        <strain evidence="1">JCM 3172</strain>
    </source>
</reference>
<dbReference type="AlphaFoldDB" id="A0A918GYL0"/>